<reference evidence="7 8" key="1">
    <citation type="submission" date="2020-03" db="EMBL/GenBank/DDBJ databases">
        <title>Whole genome shotgun sequence of Phytohabitans flavus NBRC 107702.</title>
        <authorList>
            <person name="Komaki H."/>
            <person name="Tamura T."/>
        </authorList>
    </citation>
    <scope>NUCLEOTIDE SEQUENCE [LARGE SCALE GENOMIC DNA]</scope>
    <source>
        <strain evidence="7 8">NBRC 107702</strain>
    </source>
</reference>
<feature type="domain" description="IclR-ED" evidence="6">
    <location>
        <begin position="84"/>
        <end position="282"/>
    </location>
</feature>
<evidence type="ECO:0000313" key="7">
    <source>
        <dbReference type="EMBL" id="BCB77903.1"/>
    </source>
</evidence>
<evidence type="ECO:0000256" key="4">
    <source>
        <dbReference type="SAM" id="MobiDB-lite"/>
    </source>
</evidence>
<keyword evidence="2" id="KW-0238">DNA-binding</keyword>
<dbReference type="Proteomes" id="UP000502508">
    <property type="component" value="Chromosome"/>
</dbReference>
<feature type="domain" description="HTH iclR-type" evidence="5">
    <location>
        <begin position="24"/>
        <end position="83"/>
    </location>
</feature>
<dbReference type="InterPro" id="IPR014757">
    <property type="entry name" value="Tscrpt_reg_IclR_C"/>
</dbReference>
<feature type="compositionally biased region" description="Polar residues" evidence="4">
    <location>
        <begin position="204"/>
        <end position="213"/>
    </location>
</feature>
<dbReference type="PANTHER" id="PTHR30136">
    <property type="entry name" value="HELIX-TURN-HELIX TRANSCRIPTIONAL REGULATOR, ICLR FAMILY"/>
    <property type="match status" value="1"/>
</dbReference>
<evidence type="ECO:0000256" key="3">
    <source>
        <dbReference type="ARBA" id="ARBA00023163"/>
    </source>
</evidence>
<dbReference type="SMART" id="SM00346">
    <property type="entry name" value="HTH_ICLR"/>
    <property type="match status" value="1"/>
</dbReference>
<name>A0A6F8XVQ4_9ACTN</name>
<keyword evidence="1" id="KW-0805">Transcription regulation</keyword>
<evidence type="ECO:0000256" key="2">
    <source>
        <dbReference type="ARBA" id="ARBA00023125"/>
    </source>
</evidence>
<protein>
    <recommendedName>
        <fullName evidence="9">HTH iclR-type domain-containing protein</fullName>
    </recommendedName>
</protein>
<gene>
    <name evidence="7" type="ORF">Pflav_043130</name>
</gene>
<dbReference type="InterPro" id="IPR029016">
    <property type="entry name" value="GAF-like_dom_sf"/>
</dbReference>
<dbReference type="GO" id="GO:0003677">
    <property type="term" value="F:DNA binding"/>
    <property type="evidence" value="ECO:0007669"/>
    <property type="project" value="UniProtKB-KW"/>
</dbReference>
<evidence type="ECO:0000259" key="6">
    <source>
        <dbReference type="PROSITE" id="PS51078"/>
    </source>
</evidence>
<feature type="region of interest" description="Disordered" evidence="4">
    <location>
        <begin position="182"/>
        <end position="217"/>
    </location>
</feature>
<dbReference type="PANTHER" id="PTHR30136:SF34">
    <property type="entry name" value="TRANSCRIPTIONAL REGULATOR"/>
    <property type="match status" value="1"/>
</dbReference>
<dbReference type="GO" id="GO:0045892">
    <property type="term" value="P:negative regulation of DNA-templated transcription"/>
    <property type="evidence" value="ECO:0007669"/>
    <property type="project" value="TreeGrafter"/>
</dbReference>
<keyword evidence="8" id="KW-1185">Reference proteome</keyword>
<dbReference type="Pfam" id="PF09339">
    <property type="entry name" value="HTH_IclR"/>
    <property type="match status" value="1"/>
</dbReference>
<dbReference type="PROSITE" id="PS51077">
    <property type="entry name" value="HTH_ICLR"/>
    <property type="match status" value="1"/>
</dbReference>
<dbReference type="KEGG" id="pfla:Pflav_043130"/>
<dbReference type="SUPFAM" id="SSF46785">
    <property type="entry name" value="Winged helix' DNA-binding domain"/>
    <property type="match status" value="1"/>
</dbReference>
<reference evidence="7 8" key="2">
    <citation type="submission" date="2020-03" db="EMBL/GenBank/DDBJ databases">
        <authorList>
            <person name="Ichikawa N."/>
            <person name="Kimura A."/>
            <person name="Kitahashi Y."/>
            <person name="Uohara A."/>
        </authorList>
    </citation>
    <scope>NUCLEOTIDE SEQUENCE [LARGE SCALE GENOMIC DNA]</scope>
    <source>
        <strain evidence="7 8">NBRC 107702</strain>
    </source>
</reference>
<organism evidence="7 8">
    <name type="scientific">Phytohabitans flavus</name>
    <dbReference type="NCBI Taxonomy" id="1076124"/>
    <lineage>
        <taxon>Bacteria</taxon>
        <taxon>Bacillati</taxon>
        <taxon>Actinomycetota</taxon>
        <taxon>Actinomycetes</taxon>
        <taxon>Micromonosporales</taxon>
        <taxon>Micromonosporaceae</taxon>
    </lineage>
</organism>
<dbReference type="AlphaFoldDB" id="A0A6F8XVQ4"/>
<dbReference type="Gene3D" id="1.10.10.10">
    <property type="entry name" value="Winged helix-like DNA-binding domain superfamily/Winged helix DNA-binding domain"/>
    <property type="match status" value="1"/>
</dbReference>
<evidence type="ECO:0000256" key="1">
    <source>
        <dbReference type="ARBA" id="ARBA00023015"/>
    </source>
</evidence>
<dbReference type="GO" id="GO:0003700">
    <property type="term" value="F:DNA-binding transcription factor activity"/>
    <property type="evidence" value="ECO:0007669"/>
    <property type="project" value="TreeGrafter"/>
</dbReference>
<sequence length="282" mass="30788">MGEPDVRPVRGTATAEDAPTGEFVQSLERGLAVIKAFDTHTELTLSEVARATGLSRGVARRFLHTLVSLGYMSTDGRQFSLRPRVLELGYAYMSNLMLPEIARPHLESLAEKVNEACSITVLEETDVVYVARVPSRHLMGIVINVGTRLPAYATATGRVLLAGLGQAELDEQLTSVRLKRRTERTTVDAGQLRASSRRSAGSGTAWSTRSSKTGYAPSPYRSAALVARWPVPSTSRHRPPGAPPRRWSPTSCARCSTPPRRSARTCAALRTRRLTARDTPPR</sequence>
<dbReference type="InterPro" id="IPR036390">
    <property type="entry name" value="WH_DNA-bd_sf"/>
</dbReference>
<keyword evidence="3" id="KW-0804">Transcription</keyword>
<dbReference type="PROSITE" id="PS51078">
    <property type="entry name" value="ICLR_ED"/>
    <property type="match status" value="1"/>
</dbReference>
<dbReference type="InterPro" id="IPR005471">
    <property type="entry name" value="Tscrpt_reg_IclR_N"/>
</dbReference>
<evidence type="ECO:0000313" key="8">
    <source>
        <dbReference type="Proteomes" id="UP000502508"/>
    </source>
</evidence>
<proteinExistence type="predicted"/>
<feature type="compositionally biased region" description="Low complexity" evidence="4">
    <location>
        <begin position="189"/>
        <end position="203"/>
    </location>
</feature>
<dbReference type="SUPFAM" id="SSF55781">
    <property type="entry name" value="GAF domain-like"/>
    <property type="match status" value="1"/>
</dbReference>
<feature type="region of interest" description="Disordered" evidence="4">
    <location>
        <begin position="231"/>
        <end position="282"/>
    </location>
</feature>
<dbReference type="Pfam" id="PF01614">
    <property type="entry name" value="IclR_C"/>
    <property type="match status" value="1"/>
</dbReference>
<dbReference type="Gene3D" id="3.30.450.40">
    <property type="match status" value="1"/>
</dbReference>
<dbReference type="InterPro" id="IPR050707">
    <property type="entry name" value="HTH_MetabolicPath_Reg"/>
</dbReference>
<dbReference type="InterPro" id="IPR036388">
    <property type="entry name" value="WH-like_DNA-bd_sf"/>
</dbReference>
<evidence type="ECO:0008006" key="9">
    <source>
        <dbReference type="Google" id="ProtNLM"/>
    </source>
</evidence>
<dbReference type="EMBL" id="AP022870">
    <property type="protein sequence ID" value="BCB77903.1"/>
    <property type="molecule type" value="Genomic_DNA"/>
</dbReference>
<accession>A0A6F8XVQ4</accession>
<evidence type="ECO:0000259" key="5">
    <source>
        <dbReference type="PROSITE" id="PS51077"/>
    </source>
</evidence>